<keyword evidence="3" id="KW-0238">DNA-binding</keyword>
<dbReference type="EMBL" id="JABBGJ010000085">
    <property type="protein sequence ID" value="NMM04370.1"/>
    <property type="molecule type" value="Genomic_DNA"/>
</dbReference>
<dbReference type="Pfam" id="PF03466">
    <property type="entry name" value="LysR_substrate"/>
    <property type="match status" value="1"/>
</dbReference>
<dbReference type="PRINTS" id="PR00039">
    <property type="entry name" value="HTHLYSR"/>
</dbReference>
<dbReference type="GO" id="GO:0006351">
    <property type="term" value="P:DNA-templated transcription"/>
    <property type="evidence" value="ECO:0007669"/>
    <property type="project" value="TreeGrafter"/>
</dbReference>
<organism evidence="6 7">
    <name type="scientific">Paraburkholderia polaris</name>
    <dbReference type="NCBI Taxonomy" id="2728848"/>
    <lineage>
        <taxon>Bacteria</taxon>
        <taxon>Pseudomonadati</taxon>
        <taxon>Pseudomonadota</taxon>
        <taxon>Betaproteobacteria</taxon>
        <taxon>Burkholderiales</taxon>
        <taxon>Burkholderiaceae</taxon>
        <taxon>Paraburkholderia</taxon>
    </lineage>
</organism>
<dbReference type="Pfam" id="PF00126">
    <property type="entry name" value="HTH_1"/>
    <property type="match status" value="1"/>
</dbReference>
<dbReference type="GO" id="GO:0043565">
    <property type="term" value="F:sequence-specific DNA binding"/>
    <property type="evidence" value="ECO:0007669"/>
    <property type="project" value="TreeGrafter"/>
</dbReference>
<dbReference type="AlphaFoldDB" id="A0A848IT49"/>
<comment type="similarity">
    <text evidence="1">Belongs to the LysR transcriptional regulatory family.</text>
</comment>
<evidence type="ECO:0000259" key="5">
    <source>
        <dbReference type="PROSITE" id="PS50931"/>
    </source>
</evidence>
<dbReference type="PROSITE" id="PS50931">
    <property type="entry name" value="HTH_LYSR"/>
    <property type="match status" value="1"/>
</dbReference>
<proteinExistence type="inferred from homology"/>
<evidence type="ECO:0000256" key="4">
    <source>
        <dbReference type="ARBA" id="ARBA00023163"/>
    </source>
</evidence>
<dbReference type="InterPro" id="IPR058163">
    <property type="entry name" value="LysR-type_TF_proteobact-type"/>
</dbReference>
<gene>
    <name evidence="6" type="ORF">HHL24_41835</name>
</gene>
<dbReference type="CDD" id="cd08422">
    <property type="entry name" value="PBP2_CrgA_like"/>
    <property type="match status" value="1"/>
</dbReference>
<dbReference type="Proteomes" id="UP000544134">
    <property type="component" value="Unassembled WGS sequence"/>
</dbReference>
<dbReference type="Gene3D" id="3.40.190.290">
    <property type="match status" value="1"/>
</dbReference>
<dbReference type="InterPro" id="IPR000847">
    <property type="entry name" value="LysR_HTH_N"/>
</dbReference>
<comment type="caution">
    <text evidence="6">The sequence shown here is derived from an EMBL/GenBank/DDBJ whole genome shotgun (WGS) entry which is preliminary data.</text>
</comment>
<reference evidence="6 7" key="1">
    <citation type="submission" date="2020-04" db="EMBL/GenBank/DDBJ databases">
        <title>Paraburkholderia sp. RP-4-7 isolated from soil.</title>
        <authorList>
            <person name="Dahal R.H."/>
        </authorList>
    </citation>
    <scope>NUCLEOTIDE SEQUENCE [LARGE SCALE GENOMIC DNA]</scope>
    <source>
        <strain evidence="6 7">RP-4-7</strain>
    </source>
</reference>
<dbReference type="RefSeq" id="WP_169491113.1">
    <property type="nucleotide sequence ID" value="NZ_JABBGJ010000085.1"/>
</dbReference>
<dbReference type="PANTHER" id="PTHR30537">
    <property type="entry name" value="HTH-TYPE TRANSCRIPTIONAL REGULATOR"/>
    <property type="match status" value="1"/>
</dbReference>
<dbReference type="FunFam" id="1.10.10.10:FF:000001">
    <property type="entry name" value="LysR family transcriptional regulator"/>
    <property type="match status" value="1"/>
</dbReference>
<evidence type="ECO:0000256" key="3">
    <source>
        <dbReference type="ARBA" id="ARBA00023125"/>
    </source>
</evidence>
<protein>
    <submittedName>
        <fullName evidence="6">LysR family transcriptional regulator</fullName>
    </submittedName>
</protein>
<accession>A0A848IT49</accession>
<dbReference type="InterPro" id="IPR036390">
    <property type="entry name" value="WH_DNA-bd_sf"/>
</dbReference>
<dbReference type="SUPFAM" id="SSF46785">
    <property type="entry name" value="Winged helix' DNA-binding domain"/>
    <property type="match status" value="1"/>
</dbReference>
<keyword evidence="2" id="KW-0805">Transcription regulation</keyword>
<sequence length="309" mass="33211">MADIRTLTFDQLAVFVAVVESGSLTRAAERLGVGKTAVSTAIQRLETEVGAALLVRTTRKLSVTEAGQNFFKTCQILISIAEEAVFSASHAGDDLSGTLRVASSVEYSAVFLAPVLAKLHRLHPNLKIDLISGDRFVNLIEDGIDVAIRLGRLTDSTLRANKICDYAKWLVASPDIVTAHTLRDDLSILSGLPFVALSVLAQPFQCQLANDSGERRTIDFTNGFSANTVYACRAAAVAGAGIALLPDFSVADDIAAGRLVRVFQHWSTMPDPIHALLPPGKFTAPKSRILIEILKKHVNSVGNDKTLHV</sequence>
<evidence type="ECO:0000256" key="1">
    <source>
        <dbReference type="ARBA" id="ARBA00009437"/>
    </source>
</evidence>
<feature type="domain" description="HTH lysR-type" evidence="5">
    <location>
        <begin position="7"/>
        <end position="64"/>
    </location>
</feature>
<keyword evidence="4" id="KW-0804">Transcription</keyword>
<dbReference type="InterPro" id="IPR036388">
    <property type="entry name" value="WH-like_DNA-bd_sf"/>
</dbReference>
<dbReference type="PANTHER" id="PTHR30537:SF66">
    <property type="entry name" value="IRON-REGULATED VIRULENCE REGULATORY PROTEIN IRGB"/>
    <property type="match status" value="1"/>
</dbReference>
<dbReference type="GO" id="GO:0003700">
    <property type="term" value="F:DNA-binding transcription factor activity"/>
    <property type="evidence" value="ECO:0007669"/>
    <property type="project" value="InterPro"/>
</dbReference>
<dbReference type="SUPFAM" id="SSF53850">
    <property type="entry name" value="Periplasmic binding protein-like II"/>
    <property type="match status" value="1"/>
</dbReference>
<evidence type="ECO:0000313" key="7">
    <source>
        <dbReference type="Proteomes" id="UP000544134"/>
    </source>
</evidence>
<dbReference type="InterPro" id="IPR005119">
    <property type="entry name" value="LysR_subst-bd"/>
</dbReference>
<evidence type="ECO:0000256" key="2">
    <source>
        <dbReference type="ARBA" id="ARBA00023015"/>
    </source>
</evidence>
<name>A0A848IT49_9BURK</name>
<keyword evidence="7" id="KW-1185">Reference proteome</keyword>
<evidence type="ECO:0000313" key="6">
    <source>
        <dbReference type="EMBL" id="NMM04370.1"/>
    </source>
</evidence>
<dbReference type="Gene3D" id="1.10.10.10">
    <property type="entry name" value="Winged helix-like DNA-binding domain superfamily/Winged helix DNA-binding domain"/>
    <property type="match status" value="1"/>
</dbReference>